<dbReference type="InterPro" id="IPR018171">
    <property type="entry name" value="Pept_tRNA_hydro_CS"/>
</dbReference>
<dbReference type="AlphaFoldDB" id="A0A8S1QGL8"/>
<name>A0A8S1QGL8_PARPR</name>
<dbReference type="PANTHER" id="PTHR17224:SF1">
    <property type="entry name" value="PEPTIDYL-TRNA HYDROLASE"/>
    <property type="match status" value="1"/>
</dbReference>
<evidence type="ECO:0000313" key="3">
    <source>
        <dbReference type="EMBL" id="CAD8114314.1"/>
    </source>
</evidence>
<evidence type="ECO:0000256" key="1">
    <source>
        <dbReference type="ARBA" id="ARBA00013260"/>
    </source>
</evidence>
<dbReference type="NCBIfam" id="TIGR00447">
    <property type="entry name" value="pth"/>
    <property type="match status" value="1"/>
</dbReference>
<organism evidence="3 4">
    <name type="scientific">Paramecium primaurelia</name>
    <dbReference type="NCBI Taxonomy" id="5886"/>
    <lineage>
        <taxon>Eukaryota</taxon>
        <taxon>Sar</taxon>
        <taxon>Alveolata</taxon>
        <taxon>Ciliophora</taxon>
        <taxon>Intramacronucleata</taxon>
        <taxon>Oligohymenophorea</taxon>
        <taxon>Peniculida</taxon>
        <taxon>Parameciidae</taxon>
        <taxon>Paramecium</taxon>
    </lineage>
</organism>
<sequence>MSYLIQKIRYAFSVQRIPNGTHLIVGLGNPGKIYENTRHNAGQLFIKHLAKEFDIKMNNGSNGSIGSFQHIILFNPLSFMNSSGHPIKKIADKANISTSNIIIVHDDLDNIPGRCKIKLGGSAEGHNGLKSIIQYMDDKFIRLKIGIGRPNSKDPAIVSDYVMSKLDYEPSQQAFKQGIVLVRQLFKF</sequence>
<comment type="caution">
    <text evidence="3">The sequence shown here is derived from an EMBL/GenBank/DDBJ whole genome shotgun (WGS) entry which is preliminary data.</text>
</comment>
<dbReference type="GO" id="GO:0004045">
    <property type="term" value="F:peptidyl-tRNA hydrolase activity"/>
    <property type="evidence" value="ECO:0007669"/>
    <property type="project" value="UniProtKB-EC"/>
</dbReference>
<comment type="similarity">
    <text evidence="2">Belongs to the PTH family.</text>
</comment>
<dbReference type="OMA" id="HDELQVP"/>
<reference evidence="3" key="1">
    <citation type="submission" date="2021-01" db="EMBL/GenBank/DDBJ databases">
        <authorList>
            <consortium name="Genoscope - CEA"/>
            <person name="William W."/>
        </authorList>
    </citation>
    <scope>NUCLEOTIDE SEQUENCE</scope>
</reference>
<dbReference type="EMBL" id="CAJJDM010000164">
    <property type="protein sequence ID" value="CAD8114314.1"/>
    <property type="molecule type" value="Genomic_DNA"/>
</dbReference>
<evidence type="ECO:0000313" key="4">
    <source>
        <dbReference type="Proteomes" id="UP000688137"/>
    </source>
</evidence>
<dbReference type="InterPro" id="IPR001328">
    <property type="entry name" value="Pept_tRNA_hydro"/>
</dbReference>
<dbReference type="CDD" id="cd00462">
    <property type="entry name" value="PTH"/>
    <property type="match status" value="1"/>
</dbReference>
<dbReference type="Proteomes" id="UP000688137">
    <property type="component" value="Unassembled WGS sequence"/>
</dbReference>
<dbReference type="EC" id="3.1.1.29" evidence="1"/>
<protein>
    <recommendedName>
        <fullName evidence="1">peptidyl-tRNA hydrolase</fullName>
        <ecNumber evidence="1">3.1.1.29</ecNumber>
    </recommendedName>
</protein>
<keyword evidence="4" id="KW-1185">Reference proteome</keyword>
<proteinExistence type="inferred from homology"/>
<evidence type="ECO:0000256" key="2">
    <source>
        <dbReference type="ARBA" id="ARBA00038063"/>
    </source>
</evidence>
<dbReference type="PROSITE" id="PS01196">
    <property type="entry name" value="PEPT_TRNA_HYDROL_2"/>
    <property type="match status" value="1"/>
</dbReference>
<dbReference type="Pfam" id="PF01195">
    <property type="entry name" value="Pept_tRNA_hydro"/>
    <property type="match status" value="1"/>
</dbReference>
<gene>
    <name evidence="3" type="ORF">PPRIM_AZ9-3.1.T1590053</name>
</gene>
<accession>A0A8S1QGL8</accession>
<dbReference type="PANTHER" id="PTHR17224">
    <property type="entry name" value="PEPTIDYL-TRNA HYDROLASE"/>
    <property type="match status" value="1"/>
</dbReference>